<dbReference type="GO" id="GO:0004518">
    <property type="term" value="F:nuclease activity"/>
    <property type="evidence" value="ECO:0007669"/>
    <property type="project" value="UniProtKB-KW"/>
</dbReference>
<keyword evidence="10" id="KW-1185">Reference proteome</keyword>
<dbReference type="PANTHER" id="PTHR22930:SF228">
    <property type="entry name" value="PROTEIN ALP1-LIKE"/>
    <property type="match status" value="1"/>
</dbReference>
<accession>A0AAD9XNA1</accession>
<proteinExistence type="inferred from homology"/>
<dbReference type="GO" id="GO:0046872">
    <property type="term" value="F:metal ion binding"/>
    <property type="evidence" value="ECO:0007669"/>
    <property type="project" value="UniProtKB-KW"/>
</dbReference>
<comment type="cofactor">
    <cofactor evidence="1">
        <name>a divalent metal cation</name>
        <dbReference type="ChEBI" id="CHEBI:60240"/>
    </cofactor>
</comment>
<protein>
    <recommendedName>
        <fullName evidence="8">DDE Tnp4 domain-containing protein</fullName>
    </recommendedName>
</protein>
<keyword evidence="4" id="KW-0540">Nuclease</keyword>
<name>A0AAD9XNA1_9ROSI</name>
<dbReference type="AlphaFoldDB" id="A0AAD9XNA1"/>
<dbReference type="PANTHER" id="PTHR22930">
    <property type="match status" value="1"/>
</dbReference>
<evidence type="ECO:0000256" key="3">
    <source>
        <dbReference type="ARBA" id="ARBA00006958"/>
    </source>
</evidence>
<dbReference type="EMBL" id="JANJYI010000001">
    <property type="protein sequence ID" value="KAK2661988.1"/>
    <property type="molecule type" value="Genomic_DNA"/>
</dbReference>
<evidence type="ECO:0000256" key="5">
    <source>
        <dbReference type="ARBA" id="ARBA00022723"/>
    </source>
</evidence>
<evidence type="ECO:0000313" key="10">
    <source>
        <dbReference type="Proteomes" id="UP001280121"/>
    </source>
</evidence>
<sequence length="152" mass="17921">MFTFVYTGWEGTANNSRMFLDAIGRQENGFPHPNEGYYYVVDSGYINMPGFVTPYRGERYHLRDYEEPERAPRGSKELFNYRYSSLRNVIERRFGVLKAHLVVLGNMPNYKLHRNHLVPIACCALHNFIRSQGRGDRIFREYENEDMLIEGK</sequence>
<keyword evidence="6" id="KW-0378">Hydrolase</keyword>
<comment type="subcellular location">
    <subcellularLocation>
        <location evidence="2">Nucleus</location>
    </subcellularLocation>
</comment>
<evidence type="ECO:0000256" key="6">
    <source>
        <dbReference type="ARBA" id="ARBA00022801"/>
    </source>
</evidence>
<keyword evidence="7" id="KW-0539">Nucleus</keyword>
<reference evidence="9" key="1">
    <citation type="journal article" date="2023" name="Plant J.">
        <title>Genome sequences and population genomics provide insights into the demographic history, inbreeding, and mutation load of two 'living fossil' tree species of Dipteronia.</title>
        <authorList>
            <person name="Feng Y."/>
            <person name="Comes H.P."/>
            <person name="Chen J."/>
            <person name="Zhu S."/>
            <person name="Lu R."/>
            <person name="Zhang X."/>
            <person name="Li P."/>
            <person name="Qiu J."/>
            <person name="Olsen K.M."/>
            <person name="Qiu Y."/>
        </authorList>
    </citation>
    <scope>NUCLEOTIDE SEQUENCE</scope>
    <source>
        <strain evidence="9">KIB01</strain>
    </source>
</reference>
<feature type="domain" description="DDE Tnp4" evidence="8">
    <location>
        <begin position="2"/>
        <end position="127"/>
    </location>
</feature>
<evidence type="ECO:0000256" key="2">
    <source>
        <dbReference type="ARBA" id="ARBA00004123"/>
    </source>
</evidence>
<evidence type="ECO:0000256" key="7">
    <source>
        <dbReference type="ARBA" id="ARBA00023242"/>
    </source>
</evidence>
<dbReference type="GO" id="GO:0016787">
    <property type="term" value="F:hydrolase activity"/>
    <property type="evidence" value="ECO:0007669"/>
    <property type="project" value="UniProtKB-KW"/>
</dbReference>
<organism evidence="9 10">
    <name type="scientific">Dipteronia dyeriana</name>
    <dbReference type="NCBI Taxonomy" id="168575"/>
    <lineage>
        <taxon>Eukaryota</taxon>
        <taxon>Viridiplantae</taxon>
        <taxon>Streptophyta</taxon>
        <taxon>Embryophyta</taxon>
        <taxon>Tracheophyta</taxon>
        <taxon>Spermatophyta</taxon>
        <taxon>Magnoliopsida</taxon>
        <taxon>eudicotyledons</taxon>
        <taxon>Gunneridae</taxon>
        <taxon>Pentapetalae</taxon>
        <taxon>rosids</taxon>
        <taxon>malvids</taxon>
        <taxon>Sapindales</taxon>
        <taxon>Sapindaceae</taxon>
        <taxon>Hippocastanoideae</taxon>
        <taxon>Acereae</taxon>
        <taxon>Dipteronia</taxon>
    </lineage>
</organism>
<evidence type="ECO:0000256" key="1">
    <source>
        <dbReference type="ARBA" id="ARBA00001968"/>
    </source>
</evidence>
<dbReference type="GO" id="GO:0005634">
    <property type="term" value="C:nucleus"/>
    <property type="evidence" value="ECO:0007669"/>
    <property type="project" value="UniProtKB-SubCell"/>
</dbReference>
<gene>
    <name evidence="9" type="ORF">Ddye_000562</name>
</gene>
<evidence type="ECO:0000256" key="4">
    <source>
        <dbReference type="ARBA" id="ARBA00022722"/>
    </source>
</evidence>
<evidence type="ECO:0000259" key="8">
    <source>
        <dbReference type="Pfam" id="PF13359"/>
    </source>
</evidence>
<comment type="caution">
    <text evidence="9">The sequence shown here is derived from an EMBL/GenBank/DDBJ whole genome shotgun (WGS) entry which is preliminary data.</text>
</comment>
<dbReference type="Pfam" id="PF13359">
    <property type="entry name" value="DDE_Tnp_4"/>
    <property type="match status" value="1"/>
</dbReference>
<evidence type="ECO:0000313" key="9">
    <source>
        <dbReference type="EMBL" id="KAK2661988.1"/>
    </source>
</evidence>
<dbReference type="InterPro" id="IPR045249">
    <property type="entry name" value="HARBI1-like"/>
</dbReference>
<comment type="similarity">
    <text evidence="3">Belongs to the HARBI1 family.</text>
</comment>
<dbReference type="InterPro" id="IPR027806">
    <property type="entry name" value="HARBI1_dom"/>
</dbReference>
<dbReference type="Proteomes" id="UP001280121">
    <property type="component" value="Unassembled WGS sequence"/>
</dbReference>
<keyword evidence="5" id="KW-0479">Metal-binding</keyword>